<comment type="caution">
    <text evidence="1">The sequence shown here is derived from an EMBL/GenBank/DDBJ whole genome shotgun (WGS) entry which is preliminary data.</text>
</comment>
<evidence type="ECO:0000313" key="3">
    <source>
        <dbReference type="Proteomes" id="UP000245464"/>
    </source>
</evidence>
<reference evidence="2" key="3">
    <citation type="journal article" date="2022" name="bioRxiv">
        <title>A global pangenome for the wheat fungal pathogen Pyrenophora tritici-repentis and prediction of effector protein structural homology.</title>
        <authorList>
            <person name="Moolhuijzen P."/>
            <person name="See P.T."/>
            <person name="Shi G."/>
            <person name="Powell H.R."/>
            <person name="Cockram J."/>
            <person name="Jorgensen L.N."/>
            <person name="Benslimane H."/>
            <person name="Strelkov S.E."/>
            <person name="Turner J."/>
            <person name="Liu Z."/>
            <person name="Moffat C.S."/>
        </authorList>
    </citation>
    <scope>NUCLEOTIDE SEQUENCE</scope>
    <source>
        <strain evidence="2">86-124</strain>
    </source>
</reference>
<keyword evidence="4" id="KW-1185">Reference proteome</keyword>
<accession>A0A2W1DTN7</accession>
<dbReference type="OrthoDB" id="3658675at2759"/>
<sequence length="192" mass="22609">MEREPGSMCKDTVEKPESEDIPARVEAEVVMKAFKPTLLGLPGEVRNRIYEYVIGGHIVYYMGPHGCTVGRACDYDPSSKEQWTRLFSLSLVCHQLNHEAKNLPYTLNTFIFDFAHKRIKDMIKDDKKKFIATISIYFHHDDNFIWVLPQLEQYTGLKTLFDRESRVYKHPILKEFVKKRGLRYVQCEPDFW</sequence>
<gene>
    <name evidence="2" type="ORF">Ptr86124_005554</name>
    <name evidence="1" type="ORF">PtrM4_138180</name>
</gene>
<dbReference type="EMBL" id="NQIK02000008">
    <property type="protein sequence ID" value="KAF7567227.1"/>
    <property type="molecule type" value="Genomic_DNA"/>
</dbReference>
<dbReference type="AlphaFoldDB" id="A0A2W1DTN7"/>
<reference evidence="4" key="4">
    <citation type="journal article" date="2022" name="Microb. Genom.">
        <title>A global pangenome for the wheat fungal pathogen Pyrenophora tritici-repentis and prediction of effector protein structural homology.</title>
        <authorList>
            <person name="Moolhuijzen P.M."/>
            <person name="See P.T."/>
            <person name="Shi G."/>
            <person name="Powell H.R."/>
            <person name="Cockram J."/>
            <person name="Jorgensen L.N."/>
            <person name="Benslimane H."/>
            <person name="Strelkov S.E."/>
            <person name="Turner J."/>
            <person name="Liu Z."/>
            <person name="Moffat C.S."/>
        </authorList>
    </citation>
    <scope>NUCLEOTIDE SEQUENCE [LARGE SCALE GENOMIC DNA]</scope>
</reference>
<protein>
    <submittedName>
        <fullName evidence="2">Exocyst complex component protein</fullName>
    </submittedName>
</protein>
<evidence type="ECO:0000313" key="2">
    <source>
        <dbReference type="EMBL" id="KAI1515553.1"/>
    </source>
</evidence>
<dbReference type="PANTHER" id="PTHR38790">
    <property type="entry name" value="2EXR DOMAIN-CONTAINING PROTEIN-RELATED"/>
    <property type="match status" value="1"/>
</dbReference>
<reference evidence="2" key="2">
    <citation type="submission" date="2021-05" db="EMBL/GenBank/DDBJ databases">
        <authorList>
            <person name="Moolhuijzen P.M."/>
            <person name="Moffat C.S."/>
        </authorList>
    </citation>
    <scope>NUCLEOTIDE SEQUENCE</scope>
    <source>
        <strain evidence="2">86-124</strain>
    </source>
</reference>
<evidence type="ECO:0000313" key="4">
    <source>
        <dbReference type="Proteomes" id="UP000249757"/>
    </source>
</evidence>
<name>A0A2W1DTN7_9PLEO</name>
<organism evidence="1 3">
    <name type="scientific">Pyrenophora tritici-repentis</name>
    <dbReference type="NCBI Taxonomy" id="45151"/>
    <lineage>
        <taxon>Eukaryota</taxon>
        <taxon>Fungi</taxon>
        <taxon>Dikarya</taxon>
        <taxon>Ascomycota</taxon>
        <taxon>Pezizomycotina</taxon>
        <taxon>Dothideomycetes</taxon>
        <taxon>Pleosporomycetidae</taxon>
        <taxon>Pleosporales</taxon>
        <taxon>Pleosporineae</taxon>
        <taxon>Pleosporaceae</taxon>
        <taxon>Pyrenophora</taxon>
    </lineage>
</organism>
<evidence type="ECO:0000313" key="1">
    <source>
        <dbReference type="EMBL" id="KAF7567227.1"/>
    </source>
</evidence>
<reference evidence="1" key="1">
    <citation type="journal article" date="2018" name="BMC Genomics">
        <title>Comparative genomics of the wheat fungal pathogen Pyrenophora tritici-repentis reveals chromosomal variations and genome plasticity.</title>
        <authorList>
            <person name="Moolhuijzen P."/>
            <person name="See P.T."/>
            <person name="Hane J.K."/>
            <person name="Shi G."/>
            <person name="Liu Z."/>
            <person name="Oliver R.P."/>
            <person name="Moffat C.S."/>
        </authorList>
    </citation>
    <scope>NUCLEOTIDE SEQUENCE [LARGE SCALE GENOMIC DNA]</scope>
    <source>
        <strain evidence="1">M4</strain>
    </source>
</reference>
<dbReference type="Proteomes" id="UP000245464">
    <property type="component" value="Chromosome 8"/>
</dbReference>
<dbReference type="Proteomes" id="UP000249757">
    <property type="component" value="Unassembled WGS sequence"/>
</dbReference>
<proteinExistence type="predicted"/>
<dbReference type="EMBL" id="NRDI02000006">
    <property type="protein sequence ID" value="KAI1515553.1"/>
    <property type="molecule type" value="Genomic_DNA"/>
</dbReference>
<dbReference type="PANTHER" id="PTHR38790:SF4">
    <property type="entry name" value="2EXR DOMAIN-CONTAINING PROTEIN"/>
    <property type="match status" value="1"/>
</dbReference>